<feature type="domain" description="Chemokine interleukin-8-like" evidence="7">
    <location>
        <begin position="31"/>
        <end position="92"/>
    </location>
</feature>
<evidence type="ECO:0000256" key="1">
    <source>
        <dbReference type="ARBA" id="ARBA00004613"/>
    </source>
</evidence>
<feature type="chain" id="PRO_5041387249" evidence="6">
    <location>
        <begin position="23"/>
        <end position="104"/>
    </location>
</feature>
<dbReference type="GO" id="GO:0042056">
    <property type="term" value="F:chemoattractant activity"/>
    <property type="evidence" value="ECO:0007669"/>
    <property type="project" value="UniProtKB-ARBA"/>
</dbReference>
<evidence type="ECO:0000256" key="2">
    <source>
        <dbReference type="ARBA" id="ARBA00010665"/>
    </source>
</evidence>
<evidence type="ECO:0000256" key="5">
    <source>
        <dbReference type="ARBA" id="ARBA00054901"/>
    </source>
</evidence>
<comment type="caution">
    <text evidence="8">The sequence shown here is derived from an EMBL/GenBank/DDBJ whole genome shotgun (WGS) entry which is preliminary data.</text>
</comment>
<dbReference type="CDD" id="cd00273">
    <property type="entry name" value="Chemokine_CXC"/>
    <property type="match status" value="1"/>
</dbReference>
<comment type="similarity">
    <text evidence="2">Belongs to the intercrine alpha (chemokine CxC) family.</text>
</comment>
<dbReference type="InterPro" id="IPR033899">
    <property type="entry name" value="CXC_Chemokine_domain"/>
</dbReference>
<dbReference type="PANTHER" id="PTHR12015:SF195">
    <property type="entry name" value="CHEMOKINE INTERLEUKIN-8-LIKE DOMAIN-CONTAINING PROTEIN"/>
    <property type="match status" value="1"/>
</dbReference>
<reference evidence="8" key="1">
    <citation type="journal article" date="2023" name="Front. Mar. Sci.">
        <title>A new Merluccius polli reference genome to investigate the effects of global change in West African waters.</title>
        <authorList>
            <person name="Mateo J.L."/>
            <person name="Blanco-Fernandez C."/>
            <person name="Garcia-Vazquez E."/>
            <person name="Machado-Schiaffino G."/>
        </authorList>
    </citation>
    <scope>NUCLEOTIDE SEQUENCE</scope>
    <source>
        <strain evidence="8">C29</strain>
        <tissue evidence="8">Fin</tissue>
    </source>
</reference>
<evidence type="ECO:0000256" key="4">
    <source>
        <dbReference type="ARBA" id="ARBA00022525"/>
    </source>
</evidence>
<keyword evidence="3" id="KW-0202">Cytokine</keyword>
<dbReference type="AlphaFoldDB" id="A0AA47LZG3"/>
<dbReference type="Gene3D" id="2.40.50.40">
    <property type="match status" value="1"/>
</dbReference>
<evidence type="ECO:0000313" key="8">
    <source>
        <dbReference type="EMBL" id="KAK0130802.1"/>
    </source>
</evidence>
<dbReference type="SMART" id="SM00199">
    <property type="entry name" value="SCY"/>
    <property type="match status" value="1"/>
</dbReference>
<protein>
    <submittedName>
        <fullName evidence="8">Interleukin-8</fullName>
    </submittedName>
</protein>
<dbReference type="GO" id="GO:0006952">
    <property type="term" value="P:defense response"/>
    <property type="evidence" value="ECO:0007669"/>
    <property type="project" value="InterPro"/>
</dbReference>
<dbReference type="EMBL" id="JAOPHQ010006623">
    <property type="protein sequence ID" value="KAK0130802.1"/>
    <property type="molecule type" value="Genomic_DNA"/>
</dbReference>
<dbReference type="Proteomes" id="UP001174136">
    <property type="component" value="Unassembled WGS sequence"/>
</dbReference>
<gene>
    <name evidence="8" type="primary">CXCL8_4</name>
    <name evidence="8" type="ORF">N1851_034529</name>
</gene>
<keyword evidence="6" id="KW-0732">Signal</keyword>
<dbReference type="GO" id="GO:0006955">
    <property type="term" value="P:immune response"/>
    <property type="evidence" value="ECO:0007669"/>
    <property type="project" value="InterPro"/>
</dbReference>
<dbReference type="PRINTS" id="PR00437">
    <property type="entry name" value="SMALLCYTKCXC"/>
</dbReference>
<dbReference type="FunFam" id="2.40.50.40:FF:000004">
    <property type="entry name" value="C-X-C motif chemokine"/>
    <property type="match status" value="1"/>
</dbReference>
<dbReference type="PRINTS" id="PR00436">
    <property type="entry name" value="INTERLEUKIN8"/>
</dbReference>
<dbReference type="Pfam" id="PF00048">
    <property type="entry name" value="IL8"/>
    <property type="match status" value="1"/>
</dbReference>
<comment type="subcellular location">
    <subcellularLocation>
        <location evidence="1">Secreted</location>
    </subcellularLocation>
</comment>
<evidence type="ECO:0000259" key="7">
    <source>
        <dbReference type="SMART" id="SM00199"/>
    </source>
</evidence>
<evidence type="ECO:0000256" key="6">
    <source>
        <dbReference type="SAM" id="SignalP"/>
    </source>
</evidence>
<evidence type="ECO:0000256" key="3">
    <source>
        <dbReference type="ARBA" id="ARBA00022514"/>
    </source>
</evidence>
<feature type="signal peptide" evidence="6">
    <location>
        <begin position="1"/>
        <end position="22"/>
    </location>
</feature>
<proteinExistence type="inferred from homology"/>
<comment type="function">
    <text evidence="5">Ligand for cxcr3.2. Chemotactic for macrophages.</text>
</comment>
<organism evidence="8 9">
    <name type="scientific">Merluccius polli</name>
    <name type="common">Benguela hake</name>
    <name type="synonym">Merluccius cadenati</name>
    <dbReference type="NCBI Taxonomy" id="89951"/>
    <lineage>
        <taxon>Eukaryota</taxon>
        <taxon>Metazoa</taxon>
        <taxon>Chordata</taxon>
        <taxon>Craniata</taxon>
        <taxon>Vertebrata</taxon>
        <taxon>Euteleostomi</taxon>
        <taxon>Actinopterygii</taxon>
        <taxon>Neopterygii</taxon>
        <taxon>Teleostei</taxon>
        <taxon>Neoteleostei</taxon>
        <taxon>Acanthomorphata</taxon>
        <taxon>Zeiogadaria</taxon>
        <taxon>Gadariae</taxon>
        <taxon>Gadiformes</taxon>
        <taxon>Gadoidei</taxon>
        <taxon>Merlucciidae</taxon>
        <taxon>Merluccius</taxon>
    </lineage>
</organism>
<dbReference type="InterPro" id="IPR001811">
    <property type="entry name" value="Chemokine_IL8-like_dom"/>
</dbReference>
<keyword evidence="9" id="KW-1185">Reference proteome</keyword>
<sequence length="104" mass="11586">MSKLLPLLLLLLLAGAALLAHGMPPISRDYNTHCHCAEVESRVVPPHLLRSLKLLPQDAHCPHTEVIAGLTNGEKICLNPQSSWVRKLVRFVLRRPSIQQDTRA</sequence>
<name>A0AA47LZG3_MERPO</name>
<dbReference type="InterPro" id="IPR001089">
    <property type="entry name" value="Chemokine_CXC"/>
</dbReference>
<dbReference type="GO" id="GO:0008009">
    <property type="term" value="F:chemokine activity"/>
    <property type="evidence" value="ECO:0007669"/>
    <property type="project" value="InterPro"/>
</dbReference>
<dbReference type="GO" id="GO:0005615">
    <property type="term" value="C:extracellular space"/>
    <property type="evidence" value="ECO:0007669"/>
    <property type="project" value="UniProtKB-KW"/>
</dbReference>
<evidence type="ECO:0000313" key="9">
    <source>
        <dbReference type="Proteomes" id="UP001174136"/>
    </source>
</evidence>
<keyword evidence="4" id="KW-0964">Secreted</keyword>
<dbReference type="InterPro" id="IPR036048">
    <property type="entry name" value="Interleukin_8-like_sf"/>
</dbReference>
<dbReference type="InterPro" id="IPR039809">
    <property type="entry name" value="Chemokine_b/g/d"/>
</dbReference>
<dbReference type="SUPFAM" id="SSF54117">
    <property type="entry name" value="Interleukin 8-like chemokines"/>
    <property type="match status" value="1"/>
</dbReference>
<accession>A0AA47LZG3</accession>
<dbReference type="PANTHER" id="PTHR12015">
    <property type="entry name" value="SMALL INDUCIBLE CYTOKINE A"/>
    <property type="match status" value="1"/>
</dbReference>